<feature type="non-terminal residue" evidence="1">
    <location>
        <position position="1"/>
    </location>
</feature>
<evidence type="ECO:0000313" key="1">
    <source>
        <dbReference type="EMBL" id="KAJ2766796.1"/>
    </source>
</evidence>
<name>A0ACC1JSS9_9FUNG</name>
<dbReference type="Proteomes" id="UP001140234">
    <property type="component" value="Unassembled WGS sequence"/>
</dbReference>
<protein>
    <submittedName>
        <fullName evidence="1">Uncharacterized protein</fullName>
    </submittedName>
</protein>
<accession>A0ACC1JSS9</accession>
<evidence type="ECO:0000313" key="2">
    <source>
        <dbReference type="Proteomes" id="UP001140234"/>
    </source>
</evidence>
<reference evidence="1" key="1">
    <citation type="submission" date="2022-07" db="EMBL/GenBank/DDBJ databases">
        <title>Phylogenomic reconstructions and comparative analyses of Kickxellomycotina fungi.</title>
        <authorList>
            <person name="Reynolds N.K."/>
            <person name="Stajich J.E."/>
            <person name="Barry K."/>
            <person name="Grigoriev I.V."/>
            <person name="Crous P."/>
            <person name="Smith M.E."/>
        </authorList>
    </citation>
    <scope>NUCLEOTIDE SEQUENCE</scope>
    <source>
        <strain evidence="1">CBS 109366</strain>
    </source>
</reference>
<keyword evidence="2" id="KW-1185">Reference proteome</keyword>
<proteinExistence type="predicted"/>
<comment type="caution">
    <text evidence="1">The sequence shown here is derived from an EMBL/GenBank/DDBJ whole genome shotgun (WGS) entry which is preliminary data.</text>
</comment>
<organism evidence="1 2">
    <name type="scientific">Coemansia nantahalensis</name>
    <dbReference type="NCBI Taxonomy" id="2789366"/>
    <lineage>
        <taxon>Eukaryota</taxon>
        <taxon>Fungi</taxon>
        <taxon>Fungi incertae sedis</taxon>
        <taxon>Zoopagomycota</taxon>
        <taxon>Kickxellomycotina</taxon>
        <taxon>Kickxellomycetes</taxon>
        <taxon>Kickxellales</taxon>
        <taxon>Kickxellaceae</taxon>
        <taxon>Coemansia</taxon>
    </lineage>
</organism>
<gene>
    <name evidence="1" type="ORF">IWQ57_004217</name>
</gene>
<dbReference type="EMBL" id="JANBUJ010001598">
    <property type="protein sequence ID" value="KAJ2766796.1"/>
    <property type="molecule type" value="Genomic_DNA"/>
</dbReference>
<sequence length="107" mass="11871">LKIKTGAVKRLIREHELDLHDVEKQRTRIAELRAKEGVDGADIRKQNEVLEEALQMIPFTEGRLKKAAEELNGIVQAEEKAGNKAPELDDAKKAALEAHAIVPLLGM</sequence>